<dbReference type="Gene3D" id="1.25.40.10">
    <property type="entry name" value="Tetratricopeptide repeat domain"/>
    <property type="match status" value="1"/>
</dbReference>
<keyword evidence="5" id="KW-1185">Reference proteome</keyword>
<evidence type="ECO:0000256" key="2">
    <source>
        <dbReference type="PROSITE-ProRule" id="PRU00708"/>
    </source>
</evidence>
<dbReference type="InterPro" id="IPR002885">
    <property type="entry name" value="PPR_rpt"/>
</dbReference>
<feature type="region of interest" description="Disordered" evidence="3">
    <location>
        <begin position="129"/>
        <end position="163"/>
    </location>
</feature>
<proteinExistence type="predicted"/>
<dbReference type="InterPro" id="IPR011990">
    <property type="entry name" value="TPR-like_helical_dom_sf"/>
</dbReference>
<evidence type="ECO:0000313" key="4">
    <source>
        <dbReference type="EMBL" id="KAK9904208.1"/>
    </source>
</evidence>
<feature type="compositionally biased region" description="Basic and acidic residues" evidence="3">
    <location>
        <begin position="37"/>
        <end position="59"/>
    </location>
</feature>
<evidence type="ECO:0000313" key="5">
    <source>
        <dbReference type="Proteomes" id="UP001491310"/>
    </source>
</evidence>
<reference evidence="4 5" key="1">
    <citation type="journal article" date="2024" name="Nat. Commun.">
        <title>Phylogenomics reveals the evolutionary origins of lichenization in chlorophyte algae.</title>
        <authorList>
            <person name="Puginier C."/>
            <person name="Libourel C."/>
            <person name="Otte J."/>
            <person name="Skaloud P."/>
            <person name="Haon M."/>
            <person name="Grisel S."/>
            <person name="Petersen M."/>
            <person name="Berrin J.G."/>
            <person name="Delaux P.M."/>
            <person name="Dal Grande F."/>
            <person name="Keller J."/>
        </authorList>
    </citation>
    <scope>NUCLEOTIDE SEQUENCE [LARGE SCALE GENOMIC DNA]</scope>
    <source>
        <strain evidence="4 5">SAG 216-7</strain>
    </source>
</reference>
<protein>
    <submittedName>
        <fullName evidence="4">Uncharacterized protein</fullName>
    </submittedName>
</protein>
<gene>
    <name evidence="4" type="ORF">WJX75_006805</name>
</gene>
<dbReference type="PROSITE" id="PS51375">
    <property type="entry name" value="PPR"/>
    <property type="match status" value="1"/>
</dbReference>
<name>A0ABR2YFA4_9CHLO</name>
<feature type="compositionally biased region" description="Basic and acidic residues" evidence="3">
    <location>
        <begin position="12"/>
        <end position="24"/>
    </location>
</feature>
<feature type="region of interest" description="Disordered" evidence="3">
    <location>
        <begin position="1"/>
        <end position="59"/>
    </location>
</feature>
<dbReference type="Proteomes" id="UP001491310">
    <property type="component" value="Unassembled WGS sequence"/>
</dbReference>
<dbReference type="EMBL" id="JALJOT010000013">
    <property type="protein sequence ID" value="KAK9904208.1"/>
    <property type="molecule type" value="Genomic_DNA"/>
</dbReference>
<keyword evidence="1" id="KW-0677">Repeat</keyword>
<accession>A0ABR2YFA4</accession>
<feature type="repeat" description="PPR" evidence="2">
    <location>
        <begin position="388"/>
        <end position="425"/>
    </location>
</feature>
<evidence type="ECO:0000256" key="3">
    <source>
        <dbReference type="SAM" id="MobiDB-lite"/>
    </source>
</evidence>
<comment type="caution">
    <text evidence="4">The sequence shown here is derived from an EMBL/GenBank/DDBJ whole genome shotgun (WGS) entry which is preliminary data.</text>
</comment>
<evidence type="ECO:0000256" key="1">
    <source>
        <dbReference type="ARBA" id="ARBA00022737"/>
    </source>
</evidence>
<sequence length="461" mass="49807">MKKLLKPNVLERTPEPRGIKEKHSPWTAPRDKKKKRSTYDHSLPDVDEGKESQKQQDLKPRFIALNLDVLSHDGKLGAFASQRTVEPTHGGNLPGIWAQGVSLRKDASRSPQGVYSRSVAPQDAHDECAAGVHARRPSSAEGTPYAEDGGRMQGRGSALAMQQPRGIERSPLMEAVGCSPMQTDMQPTRLGRLHAVMEMSTLDASLDGTRISGSFTQLEVQRDGMDGTSQVLQWQMAMHRDEPCTTSGTSSGEGMEPRAIVSPCSSIDSREVSVRRTQLSGLLMSGDVASPASMMMISGDALAQTFSPFAVGTPGPSATDEEGFKCSQASNGELAPMKPPGSSTVQHAVGNGELATFNDRLHEAVANGDVDLVGQAWQQVHTGDVHPDIDTLNALLKSFCRVKGDPSPKEAEQLVAQAMKHGCQPNAATYHHLTDIGMRHEMMACPDEDTDERQRDPFVTP</sequence>
<organism evidence="4 5">
    <name type="scientific">Coccomyxa subellipsoidea</name>
    <dbReference type="NCBI Taxonomy" id="248742"/>
    <lineage>
        <taxon>Eukaryota</taxon>
        <taxon>Viridiplantae</taxon>
        <taxon>Chlorophyta</taxon>
        <taxon>core chlorophytes</taxon>
        <taxon>Trebouxiophyceae</taxon>
        <taxon>Trebouxiophyceae incertae sedis</taxon>
        <taxon>Coccomyxaceae</taxon>
        <taxon>Coccomyxa</taxon>
    </lineage>
</organism>